<evidence type="ECO:0000256" key="3">
    <source>
        <dbReference type="ARBA" id="ARBA00012759"/>
    </source>
</evidence>
<dbReference type="GO" id="GO:0004843">
    <property type="term" value="F:cysteine-type deubiquitinase activity"/>
    <property type="evidence" value="ECO:0007669"/>
    <property type="project" value="UniProtKB-EC"/>
</dbReference>
<dbReference type="Pfam" id="PF00443">
    <property type="entry name" value="UCH"/>
    <property type="match status" value="2"/>
</dbReference>
<dbReference type="PROSITE" id="PS00972">
    <property type="entry name" value="USP_1"/>
    <property type="match status" value="1"/>
</dbReference>
<feature type="compositionally biased region" description="Low complexity" evidence="9">
    <location>
        <begin position="872"/>
        <end position="883"/>
    </location>
</feature>
<feature type="domain" description="USP" evidence="10">
    <location>
        <begin position="198"/>
        <end position="1081"/>
    </location>
</feature>
<feature type="compositionally biased region" description="Polar residues" evidence="9">
    <location>
        <begin position="756"/>
        <end position="767"/>
    </location>
</feature>
<dbReference type="InterPro" id="IPR003903">
    <property type="entry name" value="UIM_dom"/>
</dbReference>
<dbReference type="SMART" id="SM00726">
    <property type="entry name" value="UIM"/>
    <property type="match status" value="2"/>
</dbReference>
<dbReference type="GO" id="GO:0070628">
    <property type="term" value="F:proteasome binding"/>
    <property type="evidence" value="ECO:0007669"/>
    <property type="project" value="TreeGrafter"/>
</dbReference>
<dbReference type="SUPFAM" id="SSF54001">
    <property type="entry name" value="Cysteine proteinases"/>
    <property type="match status" value="1"/>
</dbReference>
<dbReference type="InterPro" id="IPR038765">
    <property type="entry name" value="Papain-like_cys_pep_sf"/>
</dbReference>
<dbReference type="EC" id="3.4.19.12" evidence="3"/>
<feature type="region of interest" description="Disordered" evidence="9">
    <location>
        <begin position="857"/>
        <end position="896"/>
    </location>
</feature>
<sequence>MADRSQWTVMTVEHRETAGIPSRNNQIILNQLREITGNSDVIALQQALQAAQGDVSQAVALLTETPNQNAGCALSSSQSHRSLPNQSQNSNVCACAGEQAGVIDLTGDDKDDLQRAIALSLQETSERAVRADLTTEEQDISRVLEESLAEASGPGGVKRKRDSPCACSCPREGDGASGGGAAEGEVAVSAVRAPGAPVGLKNVGNTCWFSAVVQSLFHLPGFRRLILGFTLPDSRLQNPQSENERVGLCFMRELRVLFALMVGSVRGFVDPSPAVHILKGAFRGADTQQDVSEFTHKLLDWLEDAFRISAEESRDDSLKTVNPMVDLFYGRARSIGTNQGKRFAVLEGFGPLPVRVSGFHDLHECLEHATMAGDIEQQQQQPPACASSGQELWFSELPPVLTLELSRFRFNTEVGRPEKIHSRLEFPDTIYMDRYMESNKEVTRIKRDEIRRLSEQQSHLQQTLARYQSYGSGPQRYPLVDILSCALQFASTPPATVLLPPTSLVNHKGPSSAAKPPCTLSTNHVTTSPTVSSSQVVSTNNIALFPIVESTPIPSTNHVVSSSAASPIPVLTTNHSDLSSTVPPTPMQSTNRVVLSPTSLPIPVPLTNHVAPSCATTSTPTTSINHTAPSPAVLPIHIASTNHVAPPTVVKSPADRALLVDDTGPVLINGVAELGVALPPSDESSKQPKAEALDINGDLSESESTAAPGCVVADGEVHQLRQQPQPPSAAAAVACSAPEPHHTQERHGARARQEVPAQQKSGEQNRTGDPPPPGTEQRTADSQQASVLQQGSLQQEAMQVDTLQENVQQGEEEGSQQKDITQQQQELAQGESNQQTETQQRFDLQSEANQVSLLQDMQQQQHRGNVQQEHVQQGNPQQGNFQQENSEQCKEQQEGSTQQCDVQRVQAVEARQEGGRLEWHGCPAPQAVTALELELVRAVLSRWNSQVQRELQDLQDSICRIKRTIDLMYTDKTFRQLPYRLHAVLVHDGQAMAGHYWAYVREHARLPAAAAASSSSSSSGNSASSNSNSVGASDESSGSDSCWRKFNDVRVSRASWAELVRDSYGGGARSASAYCLVYVNARAHDFTSELAGEAVGDLSSLSPALRDLVAKDNHRFLSEMAMRGNGPERPAEPDADAREPGQRAEPREHEQEERRHEHGGEQAPARAAPPAAAAAAAASREGEGSGAAREQERADKHSQTNSLEQEAEPTRERVDGRARAGEREETRVHEGRAPDVASISETQRQGSEADGSASLPGREGTSAPSPSPSGTEEYMKVGPDTPTEKPRVERVVEVSIPDVGTIVVQAEEHGYNDEVMLTPAMQGVLMAVARARLVREAQGPEATLIEAFRVEYARLRTLAQESYPDASSPASPPLAPAGASGAAATAWRGREERLEHVVIYLFQNEAPNRVVERALLEQFADRNLSYDEQLIKIMKVAQAKLQEISPEDMDPAEYQKWHQEYELFRQVCVYLVMGIEKYQEGRYTEALPCLMHAHAVNEELLARGQRRGVRRDVLARYRRVCVRRVNEACALTFGTGDVAQATRSLAVMTELVLPAMALLAPLGSSCEGGDAGDEAAVARESDLCAVELMRDRWCSYLGRDDMASELQELLTDFLPRLLDYQPEPAPPTQLTPPPLQGPPPPPPPPSEPRKCESSGENWRGLRAPPRLKAYSPHTLAEKMAEVLRVNRPREA</sequence>
<organism evidence="11 12">
    <name type="scientific">Petromyzon marinus</name>
    <name type="common">Sea lamprey</name>
    <dbReference type="NCBI Taxonomy" id="7757"/>
    <lineage>
        <taxon>Eukaryota</taxon>
        <taxon>Metazoa</taxon>
        <taxon>Chordata</taxon>
        <taxon>Craniata</taxon>
        <taxon>Vertebrata</taxon>
        <taxon>Cyclostomata</taxon>
        <taxon>Hyperoartia</taxon>
        <taxon>Petromyzontiformes</taxon>
        <taxon>Petromyzontidae</taxon>
        <taxon>Petromyzon</taxon>
    </lineage>
</organism>
<evidence type="ECO:0000259" key="10">
    <source>
        <dbReference type="PROSITE" id="PS50235"/>
    </source>
</evidence>
<dbReference type="PROSITE" id="PS00973">
    <property type="entry name" value="USP_2"/>
    <property type="match status" value="1"/>
</dbReference>
<feature type="compositionally biased region" description="Pro residues" evidence="9">
    <location>
        <begin position="1623"/>
        <end position="1646"/>
    </location>
</feature>
<evidence type="ECO:0000256" key="1">
    <source>
        <dbReference type="ARBA" id="ARBA00000707"/>
    </source>
</evidence>
<dbReference type="PROSITE" id="PS50330">
    <property type="entry name" value="UIM"/>
    <property type="match status" value="1"/>
</dbReference>
<feature type="region of interest" description="Disordered" evidence="9">
    <location>
        <begin position="1618"/>
        <end position="1674"/>
    </location>
</feature>
<dbReference type="PANTHER" id="PTHR43982:SF6">
    <property type="entry name" value="UBIQUITIN CARBOXYL-TERMINAL HYDROLASE 2-RELATED"/>
    <property type="match status" value="1"/>
</dbReference>
<dbReference type="InterPro" id="IPR009060">
    <property type="entry name" value="UBA-like_sf"/>
</dbReference>
<feature type="region of interest" description="Disordered" evidence="9">
    <location>
        <begin position="1013"/>
        <end position="1041"/>
    </location>
</feature>
<dbReference type="InterPro" id="IPR018200">
    <property type="entry name" value="USP_CS"/>
</dbReference>
<evidence type="ECO:0000313" key="12">
    <source>
        <dbReference type="RefSeq" id="XP_032826750.1"/>
    </source>
</evidence>
<feature type="compositionally biased region" description="Low complexity" evidence="9">
    <location>
        <begin position="728"/>
        <end position="738"/>
    </location>
</feature>
<evidence type="ECO:0000256" key="6">
    <source>
        <dbReference type="ARBA" id="ARBA00022801"/>
    </source>
</evidence>
<dbReference type="InterPro" id="IPR028889">
    <property type="entry name" value="USP"/>
</dbReference>
<comment type="catalytic activity">
    <reaction evidence="1">
        <text>Thiol-dependent hydrolysis of ester, thioester, amide, peptide and isopeptide bonds formed by the C-terminal Gly of ubiquitin (a 76-residue protein attached to proteins as an intracellular targeting signal).</text>
        <dbReference type="EC" id="3.4.19.12"/>
    </reaction>
</comment>
<dbReference type="Proteomes" id="UP001318040">
    <property type="component" value="Chromosome 3"/>
</dbReference>
<feature type="compositionally biased region" description="Low complexity" evidence="9">
    <location>
        <begin position="1161"/>
        <end position="1179"/>
    </location>
</feature>
<feature type="compositionally biased region" description="Polar residues" evidence="9">
    <location>
        <begin position="776"/>
        <end position="809"/>
    </location>
</feature>
<reference evidence="12" key="1">
    <citation type="submission" date="2025-08" db="UniProtKB">
        <authorList>
            <consortium name="RefSeq"/>
        </authorList>
    </citation>
    <scope>IDENTIFICATION</scope>
    <source>
        <tissue evidence="12">Sperm</tissue>
    </source>
</reference>
<keyword evidence="11" id="KW-1185">Reference proteome</keyword>
<comment type="subcellular location">
    <subcellularLocation>
        <location evidence="2">Nucleus</location>
    </subcellularLocation>
</comment>
<feature type="compositionally biased region" description="Basic and acidic residues" evidence="9">
    <location>
        <begin position="1189"/>
        <end position="1198"/>
    </location>
</feature>
<evidence type="ECO:0000256" key="8">
    <source>
        <dbReference type="ARBA" id="ARBA00023242"/>
    </source>
</evidence>
<keyword evidence="5" id="KW-0833">Ubl conjugation pathway</keyword>
<keyword evidence="6" id="KW-0378">Hydrolase</keyword>
<proteinExistence type="predicted"/>
<dbReference type="SUPFAM" id="SSF46934">
    <property type="entry name" value="UBA-like"/>
    <property type="match status" value="1"/>
</dbReference>
<gene>
    <name evidence="12" type="primary">LOC116951950</name>
</gene>
<keyword evidence="7" id="KW-0788">Thiol protease</keyword>
<dbReference type="InterPro" id="IPR001394">
    <property type="entry name" value="Peptidase_C19_UCH"/>
</dbReference>
<dbReference type="GO" id="GO:0016579">
    <property type="term" value="P:protein deubiquitination"/>
    <property type="evidence" value="ECO:0007669"/>
    <property type="project" value="InterPro"/>
</dbReference>
<keyword evidence="4" id="KW-0645">Protease</keyword>
<feature type="region of interest" description="Disordered" evidence="9">
    <location>
        <begin position="1122"/>
        <end position="1288"/>
    </location>
</feature>
<dbReference type="KEGG" id="pmrn:116951950"/>
<dbReference type="Gene3D" id="1.10.8.10">
    <property type="entry name" value="DNA helicase RuvA subunit, C-terminal domain"/>
    <property type="match status" value="1"/>
</dbReference>
<evidence type="ECO:0000256" key="9">
    <source>
        <dbReference type="SAM" id="MobiDB-lite"/>
    </source>
</evidence>
<protein>
    <recommendedName>
        <fullName evidence="3">ubiquitinyl hydrolase 1</fullName>
        <ecNumber evidence="3">3.4.19.12</ecNumber>
    </recommendedName>
</protein>
<name>A0AAJ7TZ39_PETMA</name>
<feature type="compositionally biased region" description="Basic and acidic residues" evidence="9">
    <location>
        <begin position="1208"/>
        <end position="1233"/>
    </location>
</feature>
<dbReference type="Gene3D" id="3.90.70.10">
    <property type="entry name" value="Cysteine proteinases"/>
    <property type="match status" value="2"/>
</dbReference>
<dbReference type="PANTHER" id="PTHR43982">
    <property type="entry name" value="UBIQUITIN CARBOXYL-TERMINAL HYDROLASE"/>
    <property type="match status" value="1"/>
</dbReference>
<feature type="compositionally biased region" description="Basic and acidic residues" evidence="9">
    <location>
        <begin position="1129"/>
        <end position="1160"/>
    </location>
</feature>
<feature type="compositionally biased region" description="Polar residues" evidence="9">
    <location>
        <begin position="862"/>
        <end position="871"/>
    </location>
</feature>
<dbReference type="RefSeq" id="XP_032826750.1">
    <property type="nucleotide sequence ID" value="XM_032970859.1"/>
</dbReference>
<dbReference type="InterPro" id="IPR054108">
    <property type="entry name" value="USP25/28_UIM"/>
</dbReference>
<dbReference type="GO" id="GO:0005634">
    <property type="term" value="C:nucleus"/>
    <property type="evidence" value="ECO:0007669"/>
    <property type="project" value="UniProtKB-SubCell"/>
</dbReference>
<accession>A0AAJ7TZ39</accession>
<feature type="compositionally biased region" description="Basic and acidic residues" evidence="9">
    <location>
        <begin position="739"/>
        <end position="753"/>
    </location>
</feature>
<feature type="region of interest" description="Disordered" evidence="9">
    <location>
        <begin position="719"/>
        <end position="842"/>
    </location>
</feature>
<feature type="compositionally biased region" description="Polar residues" evidence="9">
    <location>
        <begin position="817"/>
        <end position="842"/>
    </location>
</feature>
<evidence type="ECO:0000256" key="2">
    <source>
        <dbReference type="ARBA" id="ARBA00004123"/>
    </source>
</evidence>
<dbReference type="InterPro" id="IPR044635">
    <property type="entry name" value="UBP14-like"/>
</dbReference>
<dbReference type="PROSITE" id="PS50235">
    <property type="entry name" value="USP_3"/>
    <property type="match status" value="1"/>
</dbReference>
<evidence type="ECO:0000256" key="5">
    <source>
        <dbReference type="ARBA" id="ARBA00022786"/>
    </source>
</evidence>
<keyword evidence="8" id="KW-0539">Nucleus</keyword>
<evidence type="ECO:0000256" key="4">
    <source>
        <dbReference type="ARBA" id="ARBA00022670"/>
    </source>
</evidence>
<dbReference type="GO" id="GO:0043161">
    <property type="term" value="P:proteasome-mediated ubiquitin-dependent protein catabolic process"/>
    <property type="evidence" value="ECO:0007669"/>
    <property type="project" value="InterPro"/>
</dbReference>
<dbReference type="Pfam" id="PF21909">
    <property type="entry name" value="USP_UIM_N"/>
    <property type="match status" value="1"/>
</dbReference>
<evidence type="ECO:0000256" key="7">
    <source>
        <dbReference type="ARBA" id="ARBA00022807"/>
    </source>
</evidence>
<evidence type="ECO:0000313" key="11">
    <source>
        <dbReference type="Proteomes" id="UP001318040"/>
    </source>
</evidence>
<dbReference type="GO" id="GO:0061136">
    <property type="term" value="P:regulation of proteasomal protein catabolic process"/>
    <property type="evidence" value="ECO:0007669"/>
    <property type="project" value="TreeGrafter"/>
</dbReference>